<keyword evidence="10" id="KW-1185">Reference proteome</keyword>
<dbReference type="GO" id="GO:0035556">
    <property type="term" value="P:intracellular signal transduction"/>
    <property type="evidence" value="ECO:0007669"/>
    <property type="project" value="InterPro"/>
</dbReference>
<dbReference type="InterPro" id="IPR001496">
    <property type="entry name" value="SOCS_box"/>
</dbReference>
<dbReference type="GO" id="GO:0005634">
    <property type="term" value="C:nucleus"/>
    <property type="evidence" value="ECO:0007669"/>
    <property type="project" value="UniProtKB-SubCell"/>
</dbReference>
<dbReference type="Gene3D" id="1.10.750.20">
    <property type="entry name" value="SOCS box"/>
    <property type="match status" value="1"/>
</dbReference>
<dbReference type="Proteomes" id="UP000245119">
    <property type="component" value="Linkage Group LG10"/>
</dbReference>
<dbReference type="Pfam" id="PF00622">
    <property type="entry name" value="SPRY"/>
    <property type="match status" value="1"/>
</dbReference>
<evidence type="ECO:0000256" key="5">
    <source>
        <dbReference type="ARBA" id="ARBA00022490"/>
    </source>
</evidence>
<dbReference type="PANTHER" id="PTHR12245">
    <property type="entry name" value="SPRY DOMAIN CONTAINING SOCS BOX PROTEIN"/>
    <property type="match status" value="1"/>
</dbReference>
<evidence type="ECO:0000256" key="4">
    <source>
        <dbReference type="ARBA" id="ARBA00014684"/>
    </source>
</evidence>
<feature type="domain" description="SOCS box" evidence="8">
    <location>
        <begin position="209"/>
        <end position="259"/>
    </location>
</feature>
<dbReference type="InterPro" id="IPR043136">
    <property type="entry name" value="B30.2/SPRY_sf"/>
</dbReference>
<dbReference type="GO" id="GO:0019005">
    <property type="term" value="C:SCF ubiquitin ligase complex"/>
    <property type="evidence" value="ECO:0007669"/>
    <property type="project" value="TreeGrafter"/>
</dbReference>
<name>A0A2T7NRA3_POMCA</name>
<evidence type="ECO:0000259" key="8">
    <source>
        <dbReference type="PROSITE" id="PS50225"/>
    </source>
</evidence>
<dbReference type="GO" id="GO:0005737">
    <property type="term" value="C:cytoplasm"/>
    <property type="evidence" value="ECO:0007669"/>
    <property type="project" value="UniProtKB-SubCell"/>
</dbReference>
<dbReference type="Pfam" id="PF07525">
    <property type="entry name" value="SOCS_box"/>
    <property type="match status" value="1"/>
</dbReference>
<dbReference type="InterPro" id="IPR035754">
    <property type="entry name" value="SPRY_SPSB3"/>
</dbReference>
<accession>A0A2T7NRA3</accession>
<keyword evidence="5" id="KW-0963">Cytoplasm</keyword>
<dbReference type="CDD" id="cd12876">
    <property type="entry name" value="SPRY_SOCS3"/>
    <property type="match status" value="1"/>
</dbReference>
<dbReference type="FunFam" id="2.60.120.920:FF:000078">
    <property type="entry name" value="GD12021"/>
    <property type="match status" value="1"/>
</dbReference>
<dbReference type="SMART" id="SM00253">
    <property type="entry name" value="SOCS"/>
    <property type="match status" value="1"/>
</dbReference>
<dbReference type="PROSITE" id="PS50225">
    <property type="entry name" value="SOCS"/>
    <property type="match status" value="1"/>
</dbReference>
<proteinExistence type="inferred from homology"/>
<dbReference type="OrthoDB" id="5951542at2759"/>
<dbReference type="InterPro" id="IPR050672">
    <property type="entry name" value="FBXO45-Fsn/SPSB_families"/>
</dbReference>
<keyword evidence="6" id="KW-0539">Nucleus</keyword>
<gene>
    <name evidence="9" type="ORF">C0Q70_16970</name>
</gene>
<dbReference type="SMART" id="SM00449">
    <property type="entry name" value="SPRY"/>
    <property type="match status" value="1"/>
</dbReference>
<evidence type="ECO:0000256" key="2">
    <source>
        <dbReference type="ARBA" id="ARBA00004496"/>
    </source>
</evidence>
<evidence type="ECO:0000256" key="6">
    <source>
        <dbReference type="ARBA" id="ARBA00023242"/>
    </source>
</evidence>
<dbReference type="AlphaFoldDB" id="A0A2T7NRA3"/>
<dbReference type="EMBL" id="PZQS01000010">
    <property type="protein sequence ID" value="PVD23697.1"/>
    <property type="molecule type" value="Genomic_DNA"/>
</dbReference>
<evidence type="ECO:0000313" key="9">
    <source>
        <dbReference type="EMBL" id="PVD23697.1"/>
    </source>
</evidence>
<dbReference type="InterPro" id="IPR036036">
    <property type="entry name" value="SOCS_box-like_dom_sf"/>
</dbReference>
<dbReference type="SMART" id="SM00969">
    <property type="entry name" value="SOCS_box"/>
    <property type="match status" value="1"/>
</dbReference>
<evidence type="ECO:0000256" key="1">
    <source>
        <dbReference type="ARBA" id="ARBA00004123"/>
    </source>
</evidence>
<dbReference type="PANTHER" id="PTHR12245:SF12">
    <property type="entry name" value="SPRY DOMAIN-CONTAINING SOCS BOX PROTEIN 3"/>
    <property type="match status" value="1"/>
</dbReference>
<dbReference type="InterPro" id="IPR003877">
    <property type="entry name" value="SPRY_dom"/>
</dbReference>
<evidence type="ECO:0000256" key="3">
    <source>
        <dbReference type="ARBA" id="ARBA00010910"/>
    </source>
</evidence>
<dbReference type="SUPFAM" id="SSF49899">
    <property type="entry name" value="Concanavalin A-like lectins/glucanases"/>
    <property type="match status" value="1"/>
</dbReference>
<dbReference type="SUPFAM" id="SSF158235">
    <property type="entry name" value="SOCS box-like"/>
    <property type="match status" value="1"/>
</dbReference>
<reference evidence="9 10" key="1">
    <citation type="submission" date="2018-04" db="EMBL/GenBank/DDBJ databases">
        <title>The genome of golden apple snail Pomacea canaliculata provides insight into stress tolerance and invasive adaptation.</title>
        <authorList>
            <person name="Liu C."/>
            <person name="Liu B."/>
            <person name="Ren Y."/>
            <person name="Zhang Y."/>
            <person name="Wang H."/>
            <person name="Li S."/>
            <person name="Jiang F."/>
            <person name="Yin L."/>
            <person name="Zhang G."/>
            <person name="Qian W."/>
            <person name="Fan W."/>
        </authorList>
    </citation>
    <scope>NUCLEOTIDE SEQUENCE [LARGE SCALE GENOMIC DNA]</scope>
    <source>
        <strain evidence="9">SZHN2017</strain>
        <tissue evidence="9">Muscle</tissue>
    </source>
</reference>
<organism evidence="9 10">
    <name type="scientific">Pomacea canaliculata</name>
    <name type="common">Golden apple snail</name>
    <dbReference type="NCBI Taxonomy" id="400727"/>
    <lineage>
        <taxon>Eukaryota</taxon>
        <taxon>Metazoa</taxon>
        <taxon>Spiralia</taxon>
        <taxon>Lophotrochozoa</taxon>
        <taxon>Mollusca</taxon>
        <taxon>Gastropoda</taxon>
        <taxon>Caenogastropoda</taxon>
        <taxon>Architaenioglossa</taxon>
        <taxon>Ampullarioidea</taxon>
        <taxon>Ampullariidae</taxon>
        <taxon>Pomacea</taxon>
    </lineage>
</organism>
<evidence type="ECO:0000259" key="7">
    <source>
        <dbReference type="PROSITE" id="PS50188"/>
    </source>
</evidence>
<dbReference type="Gene3D" id="2.60.120.920">
    <property type="match status" value="1"/>
</dbReference>
<comment type="subcellular location">
    <subcellularLocation>
        <location evidence="2">Cytoplasm</location>
    </subcellularLocation>
    <subcellularLocation>
        <location evidence="1">Nucleus</location>
    </subcellularLocation>
</comment>
<dbReference type="InterPro" id="IPR001870">
    <property type="entry name" value="B30.2/SPRY"/>
</dbReference>
<sequence>MAGSPLRDQLHQQELYHDNNPDNSAATKQYPLPPAFQNGCKVGWTWNTADKSHEVRLCGRRHSTALFHPNWSNGTAGVRGTRPLNGGVHYWEVRVSSRVFGTSMMFGVATARARLHVDAFVNLVGEDRESWGMSHKGLLWHGGRSRVYTAPFRENEATTIGVFFDGLQGTLTFYKDGECLGLAFSGLDSVQDDIFPVVCSTAAKTEMTLGVRRRAFLSLQDRCRAVVVGSLCGQKKVSAISKLPLPNPMRQYIREEAAASAL</sequence>
<dbReference type="GO" id="GO:0043161">
    <property type="term" value="P:proteasome-mediated ubiquitin-dependent protein catabolic process"/>
    <property type="evidence" value="ECO:0007669"/>
    <property type="project" value="TreeGrafter"/>
</dbReference>
<dbReference type="InterPro" id="IPR013320">
    <property type="entry name" value="ConA-like_dom_sf"/>
</dbReference>
<evidence type="ECO:0000313" key="10">
    <source>
        <dbReference type="Proteomes" id="UP000245119"/>
    </source>
</evidence>
<dbReference type="PROSITE" id="PS50188">
    <property type="entry name" value="B302_SPRY"/>
    <property type="match status" value="1"/>
</dbReference>
<dbReference type="STRING" id="400727.A0A2T7NRA3"/>
<feature type="domain" description="B30.2/SPRY" evidence="7">
    <location>
        <begin position="24"/>
        <end position="216"/>
    </location>
</feature>
<protein>
    <recommendedName>
        <fullName evidence="4">SPRY domain-containing SOCS box protein 3</fullName>
    </recommendedName>
</protein>
<dbReference type="CDD" id="cd03587">
    <property type="entry name" value="SOCS"/>
    <property type="match status" value="1"/>
</dbReference>
<comment type="caution">
    <text evidence="9">The sequence shown here is derived from an EMBL/GenBank/DDBJ whole genome shotgun (WGS) entry which is preliminary data.</text>
</comment>
<comment type="similarity">
    <text evidence="3">Belongs to the SPSB family.</text>
</comment>